<feature type="domain" description="Formyl transferase N-terminal" evidence="1">
    <location>
        <begin position="87"/>
        <end position="170"/>
    </location>
</feature>
<protein>
    <submittedName>
        <fullName evidence="2">Methionyl-tRNA formyltransferase</fullName>
    </submittedName>
</protein>
<dbReference type="EMBL" id="JAVDXO010000002">
    <property type="protein sequence ID" value="MDR7306032.1"/>
    <property type="molecule type" value="Genomic_DNA"/>
</dbReference>
<keyword evidence="3" id="KW-1185">Reference proteome</keyword>
<evidence type="ECO:0000259" key="1">
    <source>
        <dbReference type="Pfam" id="PF00551"/>
    </source>
</evidence>
<dbReference type="PANTHER" id="PTHR11138:SF5">
    <property type="entry name" value="METHIONYL-TRNA FORMYLTRANSFERASE, MITOCHONDRIAL"/>
    <property type="match status" value="1"/>
</dbReference>
<dbReference type="Pfam" id="PF00551">
    <property type="entry name" value="Formyl_trans_N"/>
    <property type="match status" value="1"/>
</dbReference>
<evidence type="ECO:0000313" key="3">
    <source>
        <dbReference type="Proteomes" id="UP001268089"/>
    </source>
</evidence>
<comment type="caution">
    <text evidence="2">The sequence shown here is derived from an EMBL/GenBank/DDBJ whole genome shotgun (WGS) entry which is preliminary data.</text>
</comment>
<dbReference type="InterPro" id="IPR036477">
    <property type="entry name" value="Formyl_transf_N_sf"/>
</dbReference>
<dbReference type="SUPFAM" id="SSF53328">
    <property type="entry name" value="Formyltransferase"/>
    <property type="match status" value="1"/>
</dbReference>
<organism evidence="2 3">
    <name type="scientific">Rhodoferax saidenbachensis</name>
    <dbReference type="NCBI Taxonomy" id="1484693"/>
    <lineage>
        <taxon>Bacteria</taxon>
        <taxon>Pseudomonadati</taxon>
        <taxon>Pseudomonadota</taxon>
        <taxon>Betaproteobacteria</taxon>
        <taxon>Burkholderiales</taxon>
        <taxon>Comamonadaceae</taxon>
        <taxon>Rhodoferax</taxon>
    </lineage>
</organism>
<gene>
    <name evidence="2" type="ORF">J2X15_001310</name>
</gene>
<sequence>MKNFEKKEVNIGFLSTIDSPLLPLFLKEAIVHGVSNISVICDAKLRIEKDSQIWQERTAGELDFLWQECSDDISSSLSGVPFFFVKNHNDSSTLELIKKKNINCLINVGTPRRLSKSLLESVRHGVVNIHPGVLPLYRGCSAVEWALYNDERIGNTAHFMSEEYDAGPVIEFETYDFPRQVNYSKIRIHVYREGCRMAGRVLAKIQRDHLSPAAMQPQDESVARYWNPIPNEKMTLILEKLSTQSYRYQCL</sequence>
<dbReference type="InterPro" id="IPR002376">
    <property type="entry name" value="Formyl_transf_N"/>
</dbReference>
<reference evidence="2 3" key="1">
    <citation type="submission" date="2023-07" db="EMBL/GenBank/DDBJ databases">
        <title>Sorghum-associated microbial communities from plants grown in Nebraska, USA.</title>
        <authorList>
            <person name="Schachtman D."/>
        </authorList>
    </citation>
    <scope>NUCLEOTIDE SEQUENCE [LARGE SCALE GENOMIC DNA]</scope>
    <source>
        <strain evidence="2 3">BE308</strain>
    </source>
</reference>
<dbReference type="Gene3D" id="3.40.50.12230">
    <property type="match status" value="1"/>
</dbReference>
<accession>A0ABU1ZKG1</accession>
<evidence type="ECO:0000313" key="2">
    <source>
        <dbReference type="EMBL" id="MDR7306032.1"/>
    </source>
</evidence>
<dbReference type="RefSeq" id="WP_310340544.1">
    <property type="nucleotide sequence ID" value="NZ_JAVDXO010000002.1"/>
</dbReference>
<name>A0ABU1ZKG1_9BURK</name>
<dbReference type="Proteomes" id="UP001268089">
    <property type="component" value="Unassembled WGS sequence"/>
</dbReference>
<proteinExistence type="predicted"/>
<dbReference type="PANTHER" id="PTHR11138">
    <property type="entry name" value="METHIONYL-TRNA FORMYLTRANSFERASE"/>
    <property type="match status" value="1"/>
</dbReference>